<name>A0A016STP3_9BILA</name>
<keyword evidence="1" id="KW-0472">Membrane</keyword>
<accession>A0A016STP3</accession>
<protein>
    <submittedName>
        <fullName evidence="2">Uncharacterized protein</fullName>
    </submittedName>
</protein>
<comment type="caution">
    <text evidence="2">The sequence shown here is derived from an EMBL/GenBank/DDBJ whole genome shotgun (WGS) entry which is preliminary data.</text>
</comment>
<sequence>MTSGGGGRGSSTLYEFVKDTLERSLLLIFGFIFCTLQSLGLLKSSTSSKHTIYGCFLIMKVALSIMLICWQQHATLTPESPTITFDMDEALYKDHMPLASAKAQKNGKSAEMVK</sequence>
<feature type="transmembrane region" description="Helical" evidence="1">
    <location>
        <begin position="21"/>
        <end position="39"/>
    </location>
</feature>
<organism evidence="2 3">
    <name type="scientific">Ancylostoma ceylanicum</name>
    <dbReference type="NCBI Taxonomy" id="53326"/>
    <lineage>
        <taxon>Eukaryota</taxon>
        <taxon>Metazoa</taxon>
        <taxon>Ecdysozoa</taxon>
        <taxon>Nematoda</taxon>
        <taxon>Chromadorea</taxon>
        <taxon>Rhabditida</taxon>
        <taxon>Rhabditina</taxon>
        <taxon>Rhabditomorpha</taxon>
        <taxon>Strongyloidea</taxon>
        <taxon>Ancylostomatidae</taxon>
        <taxon>Ancylostomatinae</taxon>
        <taxon>Ancylostoma</taxon>
    </lineage>
</organism>
<keyword evidence="3" id="KW-1185">Reference proteome</keyword>
<keyword evidence="1" id="KW-0812">Transmembrane</keyword>
<evidence type="ECO:0000313" key="3">
    <source>
        <dbReference type="Proteomes" id="UP000024635"/>
    </source>
</evidence>
<dbReference type="OrthoDB" id="10557864at2759"/>
<evidence type="ECO:0000256" key="1">
    <source>
        <dbReference type="SAM" id="Phobius"/>
    </source>
</evidence>
<gene>
    <name evidence="2" type="primary">Acey_s0176.g545</name>
    <name evidence="2" type="ORF">Y032_0176g545</name>
</gene>
<feature type="transmembrane region" description="Helical" evidence="1">
    <location>
        <begin position="51"/>
        <end position="70"/>
    </location>
</feature>
<proteinExistence type="predicted"/>
<dbReference type="EMBL" id="JARK01001512">
    <property type="protein sequence ID" value="EYB94038.1"/>
    <property type="molecule type" value="Genomic_DNA"/>
</dbReference>
<dbReference type="AlphaFoldDB" id="A0A016STP3"/>
<evidence type="ECO:0000313" key="2">
    <source>
        <dbReference type="EMBL" id="EYB94038.1"/>
    </source>
</evidence>
<reference evidence="3" key="1">
    <citation type="journal article" date="2015" name="Nat. Genet.">
        <title>The genome and transcriptome of the zoonotic hookworm Ancylostoma ceylanicum identify infection-specific gene families.</title>
        <authorList>
            <person name="Schwarz E.M."/>
            <person name="Hu Y."/>
            <person name="Antoshechkin I."/>
            <person name="Miller M.M."/>
            <person name="Sternberg P.W."/>
            <person name="Aroian R.V."/>
        </authorList>
    </citation>
    <scope>NUCLEOTIDE SEQUENCE</scope>
    <source>
        <strain evidence="3">HY135</strain>
    </source>
</reference>
<dbReference type="Proteomes" id="UP000024635">
    <property type="component" value="Unassembled WGS sequence"/>
</dbReference>
<keyword evidence="1" id="KW-1133">Transmembrane helix</keyword>